<name>A0A645JI71_9ZZZZ</name>
<dbReference type="PANTHER" id="PTHR42788">
    <property type="entry name" value="TAURINE IMPORT ATP-BINDING PROTEIN-RELATED"/>
    <property type="match status" value="1"/>
</dbReference>
<dbReference type="EC" id="3.6.3.-" evidence="3"/>
<organism evidence="3">
    <name type="scientific">bioreactor metagenome</name>
    <dbReference type="NCBI Taxonomy" id="1076179"/>
    <lineage>
        <taxon>unclassified sequences</taxon>
        <taxon>metagenomes</taxon>
        <taxon>ecological metagenomes</taxon>
    </lineage>
</organism>
<keyword evidence="1" id="KW-0813">Transport</keyword>
<accession>A0A645JI71</accession>
<dbReference type="GO" id="GO:0005524">
    <property type="term" value="F:ATP binding"/>
    <property type="evidence" value="ECO:0007669"/>
    <property type="project" value="UniProtKB-KW"/>
</dbReference>
<sequence>MHSYPYQLSGGMRQRVALIRTLALKPEILLLDEPFSALDYQTRLAVSDDIGRIIYSENKTAVLVTHDISEAISLADSVVVMSKRPSVIKNIYEINLTPDTPSCIERRKAKEFAYYYDKIWKDLDIHV</sequence>
<dbReference type="Pfam" id="PF00005">
    <property type="entry name" value="ABC_tran"/>
    <property type="match status" value="1"/>
</dbReference>
<proteinExistence type="predicted"/>
<keyword evidence="3" id="KW-0067">ATP-binding</keyword>
<dbReference type="GO" id="GO:0016887">
    <property type="term" value="F:ATP hydrolysis activity"/>
    <property type="evidence" value="ECO:0007669"/>
    <property type="project" value="InterPro"/>
</dbReference>
<keyword evidence="3" id="KW-0547">Nucleotide-binding</keyword>
<dbReference type="PANTHER" id="PTHR42788:SF13">
    <property type="entry name" value="ALIPHATIC SULFONATES IMPORT ATP-BINDING PROTEIN SSUB"/>
    <property type="match status" value="1"/>
</dbReference>
<evidence type="ECO:0000259" key="2">
    <source>
        <dbReference type="Pfam" id="PF00005"/>
    </source>
</evidence>
<feature type="domain" description="ABC transporter" evidence="2">
    <location>
        <begin position="3"/>
        <end position="35"/>
    </location>
</feature>
<reference evidence="3" key="1">
    <citation type="submission" date="2019-08" db="EMBL/GenBank/DDBJ databases">
        <authorList>
            <person name="Kucharzyk K."/>
            <person name="Murdoch R.W."/>
            <person name="Higgins S."/>
            <person name="Loffler F."/>
        </authorList>
    </citation>
    <scope>NUCLEOTIDE SEQUENCE</scope>
</reference>
<dbReference type="InterPro" id="IPR027417">
    <property type="entry name" value="P-loop_NTPase"/>
</dbReference>
<dbReference type="SUPFAM" id="SSF52540">
    <property type="entry name" value="P-loop containing nucleoside triphosphate hydrolases"/>
    <property type="match status" value="1"/>
</dbReference>
<dbReference type="EMBL" id="VSSQ01141619">
    <property type="protein sequence ID" value="MPN62922.1"/>
    <property type="molecule type" value="Genomic_DNA"/>
</dbReference>
<evidence type="ECO:0000313" key="3">
    <source>
        <dbReference type="EMBL" id="MPN62922.1"/>
    </source>
</evidence>
<dbReference type="InterPro" id="IPR003439">
    <property type="entry name" value="ABC_transporter-like_ATP-bd"/>
</dbReference>
<keyword evidence="3" id="KW-0378">Hydrolase</keyword>
<dbReference type="InterPro" id="IPR050166">
    <property type="entry name" value="ABC_transporter_ATP-bind"/>
</dbReference>
<comment type="caution">
    <text evidence="3">The sequence shown here is derived from an EMBL/GenBank/DDBJ whole genome shotgun (WGS) entry which is preliminary data.</text>
</comment>
<dbReference type="AlphaFoldDB" id="A0A645JI71"/>
<gene>
    <name evidence="3" type="primary">cmpC_12</name>
    <name evidence="3" type="ORF">SDC9_210675</name>
</gene>
<dbReference type="Gene3D" id="3.40.50.300">
    <property type="entry name" value="P-loop containing nucleotide triphosphate hydrolases"/>
    <property type="match status" value="1"/>
</dbReference>
<evidence type="ECO:0000256" key="1">
    <source>
        <dbReference type="ARBA" id="ARBA00022448"/>
    </source>
</evidence>
<protein>
    <submittedName>
        <fullName evidence="3">Bicarbonate transport ATP-binding protein CmpC</fullName>
        <ecNumber evidence="3">3.6.3.-</ecNumber>
    </submittedName>
</protein>